<evidence type="ECO:0000313" key="1">
    <source>
        <dbReference type="EMBL" id="MDK2596804.1"/>
    </source>
</evidence>
<name>A0ABT7EP26_9GAMM</name>
<dbReference type="RefSeq" id="WP_284137937.1">
    <property type="nucleotide sequence ID" value="NZ_JASJUT010000008.1"/>
</dbReference>
<organism evidence="1 2">
    <name type="scientific">Pseudoalteromonas obscura</name>
    <dbReference type="NCBI Taxonomy" id="3048491"/>
    <lineage>
        <taxon>Bacteria</taxon>
        <taxon>Pseudomonadati</taxon>
        <taxon>Pseudomonadota</taxon>
        <taxon>Gammaproteobacteria</taxon>
        <taxon>Alteromonadales</taxon>
        <taxon>Pseudoalteromonadaceae</taxon>
        <taxon>Pseudoalteromonas</taxon>
    </lineage>
</organism>
<proteinExistence type="predicted"/>
<dbReference type="EMBL" id="JASJUT010000008">
    <property type="protein sequence ID" value="MDK2596804.1"/>
    <property type="molecule type" value="Genomic_DNA"/>
</dbReference>
<comment type="caution">
    <text evidence="1">The sequence shown here is derived from an EMBL/GenBank/DDBJ whole genome shotgun (WGS) entry which is preliminary data.</text>
</comment>
<evidence type="ECO:0000313" key="2">
    <source>
        <dbReference type="Proteomes" id="UP001231915"/>
    </source>
</evidence>
<sequence>MQNAAIEQTLRDEFKEHIASVQNVEQDFNNYRDKLCRNAETTNTDE</sequence>
<keyword evidence="2" id="KW-1185">Reference proteome</keyword>
<reference evidence="1 2" key="1">
    <citation type="submission" date="2023-05" db="EMBL/GenBank/DDBJ databases">
        <title>Pseudoalteromonas ardens sp. nov., Pseudoalteromonas obscura sp. nov., and Pseudoalteromonas umbrosa sp. nov., isolated from the coral Montipora capitata.</title>
        <authorList>
            <person name="Thomas E.M."/>
            <person name="Smith E.M."/>
            <person name="Papke E."/>
            <person name="Shlafstein M.D."/>
            <person name="Oline D.K."/>
            <person name="Videau P."/>
            <person name="Saw J.H."/>
            <person name="Strangman W.K."/>
            <person name="Ushijima B."/>
        </authorList>
    </citation>
    <scope>NUCLEOTIDE SEQUENCE [LARGE SCALE GENOMIC DNA]</scope>
    <source>
        <strain evidence="1 2">P94</strain>
    </source>
</reference>
<gene>
    <name evidence="1" type="ORF">QNM18_17270</name>
</gene>
<dbReference type="Proteomes" id="UP001231915">
    <property type="component" value="Unassembled WGS sequence"/>
</dbReference>
<accession>A0ABT7EP26</accession>
<protein>
    <submittedName>
        <fullName evidence="1">Uncharacterized protein</fullName>
    </submittedName>
</protein>